<feature type="domain" description="Myb-like" evidence="6">
    <location>
        <begin position="149"/>
        <end position="204"/>
    </location>
</feature>
<keyword evidence="3" id="KW-0804">Transcription</keyword>
<dbReference type="InterPro" id="IPR051575">
    <property type="entry name" value="Myb-like_DNA-bd"/>
</dbReference>
<dbReference type="SMART" id="SM00717">
    <property type="entry name" value="SANT"/>
    <property type="match status" value="5"/>
</dbReference>
<dbReference type="Proteomes" id="UP000612746">
    <property type="component" value="Unassembled WGS sequence"/>
</dbReference>
<dbReference type="GO" id="GO:0042796">
    <property type="term" value="P:snRNA transcription by RNA polymerase III"/>
    <property type="evidence" value="ECO:0007669"/>
    <property type="project" value="TreeGrafter"/>
</dbReference>
<evidence type="ECO:0000256" key="3">
    <source>
        <dbReference type="ARBA" id="ARBA00023163"/>
    </source>
</evidence>
<dbReference type="EMBL" id="JAEPRA010000001">
    <property type="protein sequence ID" value="KAG2188829.1"/>
    <property type="molecule type" value="Genomic_DNA"/>
</dbReference>
<proteinExistence type="predicted"/>
<dbReference type="PROSITE" id="PS51294">
    <property type="entry name" value="HTH_MYB"/>
    <property type="match status" value="3"/>
</dbReference>
<sequence length="339" mass="39888">MLLAWCISKTSSLLTQPLGKRLYNTTVQLPRTAGQTLPKIQIEQKHAISRRKFTPEEDKKLLQLYSKYPRQWSRIASEFDHRAPPAILNRYKSITAKDVFYGPYQKKEIEALKKLVEQYGENDWVKVAAEMPRKRDPVAVRRTWMEALDPQHKRGAWTKYEDEKLMEAIPKFHKEGNLVDWSAVADAVKSRNRKQCYERFMYQLNPSHARGRYTPIEDAKILLAVQKFGDKNWLKIKEVTGIHRTTRNIFAHYKYYLDPSIDRSPWSDEETKELVDLFEKHGKMVDVKEIMGSRRSLKHMWSHYYLHRYGSTLEARDKTRAERQSARKAAKAATQDDAD</sequence>
<keyword evidence="9" id="KW-1185">Reference proteome</keyword>
<dbReference type="GO" id="GO:0000978">
    <property type="term" value="F:RNA polymerase II cis-regulatory region sequence-specific DNA binding"/>
    <property type="evidence" value="ECO:0007669"/>
    <property type="project" value="TreeGrafter"/>
</dbReference>
<feature type="domain" description="Myb-like" evidence="6">
    <location>
        <begin position="45"/>
        <end position="95"/>
    </location>
</feature>
<keyword evidence="4" id="KW-0539">Nucleus</keyword>
<dbReference type="Pfam" id="PF00249">
    <property type="entry name" value="Myb_DNA-binding"/>
    <property type="match status" value="1"/>
</dbReference>
<gene>
    <name evidence="8" type="ORF">INT44_003969</name>
</gene>
<evidence type="ECO:0000259" key="7">
    <source>
        <dbReference type="PROSITE" id="PS51294"/>
    </source>
</evidence>
<evidence type="ECO:0000313" key="8">
    <source>
        <dbReference type="EMBL" id="KAG2188829.1"/>
    </source>
</evidence>
<dbReference type="PROSITE" id="PS50090">
    <property type="entry name" value="MYB_LIKE"/>
    <property type="match status" value="4"/>
</dbReference>
<keyword evidence="1" id="KW-0805">Transcription regulation</keyword>
<evidence type="ECO:0000256" key="1">
    <source>
        <dbReference type="ARBA" id="ARBA00023015"/>
    </source>
</evidence>
<feature type="domain" description="HTH myb-type" evidence="7">
    <location>
        <begin position="45"/>
        <end position="99"/>
    </location>
</feature>
<dbReference type="PANTHER" id="PTHR46621">
    <property type="entry name" value="SNRNA-ACTIVATING PROTEIN COMPLEX SUBUNIT 4"/>
    <property type="match status" value="1"/>
</dbReference>
<dbReference type="Pfam" id="PF13921">
    <property type="entry name" value="Myb_DNA-bind_6"/>
    <property type="match status" value="2"/>
</dbReference>
<name>A0A8H7US24_9FUNG</name>
<feature type="region of interest" description="Disordered" evidence="5">
    <location>
        <begin position="316"/>
        <end position="339"/>
    </location>
</feature>
<dbReference type="GO" id="GO:0001006">
    <property type="term" value="F:RNA polymerase III type 3 promoter sequence-specific DNA binding"/>
    <property type="evidence" value="ECO:0007669"/>
    <property type="project" value="TreeGrafter"/>
</dbReference>
<dbReference type="InterPro" id="IPR001005">
    <property type="entry name" value="SANT/Myb"/>
</dbReference>
<dbReference type="AlphaFoldDB" id="A0A8H7US24"/>
<dbReference type="CDD" id="cd00167">
    <property type="entry name" value="SANT"/>
    <property type="match status" value="3"/>
</dbReference>
<dbReference type="InterPro" id="IPR017930">
    <property type="entry name" value="Myb_dom"/>
</dbReference>
<accession>A0A8H7US24</accession>
<feature type="domain" description="HTH myb-type" evidence="7">
    <location>
        <begin position="210"/>
        <end position="261"/>
    </location>
</feature>
<evidence type="ECO:0000256" key="5">
    <source>
        <dbReference type="SAM" id="MobiDB-lite"/>
    </source>
</evidence>
<dbReference type="GO" id="GO:0019185">
    <property type="term" value="C:snRNA-activating protein complex"/>
    <property type="evidence" value="ECO:0007669"/>
    <property type="project" value="TreeGrafter"/>
</dbReference>
<dbReference type="PANTHER" id="PTHR46621:SF1">
    <property type="entry name" value="SNRNA-ACTIVATING PROTEIN COMPLEX SUBUNIT 4"/>
    <property type="match status" value="1"/>
</dbReference>
<dbReference type="Gene3D" id="1.10.10.60">
    <property type="entry name" value="Homeodomain-like"/>
    <property type="match status" value="4"/>
</dbReference>
<comment type="caution">
    <text evidence="8">The sequence shown here is derived from an EMBL/GenBank/DDBJ whole genome shotgun (WGS) entry which is preliminary data.</text>
</comment>
<dbReference type="OrthoDB" id="2143914at2759"/>
<dbReference type="InterPro" id="IPR009057">
    <property type="entry name" value="Homeodomain-like_sf"/>
</dbReference>
<protein>
    <submittedName>
        <fullName evidence="8">Uncharacterized protein</fullName>
    </submittedName>
</protein>
<evidence type="ECO:0000313" key="9">
    <source>
        <dbReference type="Proteomes" id="UP000612746"/>
    </source>
</evidence>
<reference evidence="8" key="1">
    <citation type="submission" date="2020-12" db="EMBL/GenBank/DDBJ databases">
        <title>Metabolic potential, ecology and presence of endohyphal bacteria is reflected in genomic diversity of Mucoromycotina.</title>
        <authorList>
            <person name="Muszewska A."/>
            <person name="Okrasinska A."/>
            <person name="Steczkiewicz K."/>
            <person name="Drgas O."/>
            <person name="Orlowska M."/>
            <person name="Perlinska-Lenart U."/>
            <person name="Aleksandrzak-Piekarczyk T."/>
            <person name="Szatraj K."/>
            <person name="Zielenkiewicz U."/>
            <person name="Pilsyk S."/>
            <person name="Malc E."/>
            <person name="Mieczkowski P."/>
            <person name="Kruszewska J.S."/>
            <person name="Biernat P."/>
            <person name="Pawlowska J."/>
        </authorList>
    </citation>
    <scope>NUCLEOTIDE SEQUENCE</scope>
    <source>
        <strain evidence="8">WA0000051536</strain>
    </source>
</reference>
<feature type="domain" description="HTH myb-type" evidence="7">
    <location>
        <begin position="149"/>
        <end position="208"/>
    </location>
</feature>
<feature type="domain" description="Myb-like" evidence="6">
    <location>
        <begin position="96"/>
        <end position="148"/>
    </location>
</feature>
<evidence type="ECO:0000259" key="6">
    <source>
        <dbReference type="PROSITE" id="PS50090"/>
    </source>
</evidence>
<dbReference type="SUPFAM" id="SSF46689">
    <property type="entry name" value="Homeodomain-like"/>
    <property type="match status" value="5"/>
</dbReference>
<feature type="domain" description="Myb-like" evidence="6">
    <location>
        <begin position="205"/>
        <end position="257"/>
    </location>
</feature>
<evidence type="ECO:0000256" key="4">
    <source>
        <dbReference type="ARBA" id="ARBA00023242"/>
    </source>
</evidence>
<organism evidence="8 9">
    <name type="scientific">Umbelopsis vinacea</name>
    <dbReference type="NCBI Taxonomy" id="44442"/>
    <lineage>
        <taxon>Eukaryota</taxon>
        <taxon>Fungi</taxon>
        <taxon>Fungi incertae sedis</taxon>
        <taxon>Mucoromycota</taxon>
        <taxon>Mucoromycotina</taxon>
        <taxon>Umbelopsidomycetes</taxon>
        <taxon>Umbelopsidales</taxon>
        <taxon>Umbelopsidaceae</taxon>
        <taxon>Umbelopsis</taxon>
    </lineage>
</organism>
<feature type="compositionally biased region" description="Basic and acidic residues" evidence="5">
    <location>
        <begin position="316"/>
        <end position="325"/>
    </location>
</feature>
<dbReference type="GO" id="GO:0042795">
    <property type="term" value="P:snRNA transcription by RNA polymerase II"/>
    <property type="evidence" value="ECO:0007669"/>
    <property type="project" value="TreeGrafter"/>
</dbReference>
<keyword evidence="2" id="KW-0238">DNA-binding</keyword>
<evidence type="ECO:0000256" key="2">
    <source>
        <dbReference type="ARBA" id="ARBA00023125"/>
    </source>
</evidence>